<dbReference type="SUPFAM" id="SSF56925">
    <property type="entry name" value="OMPA-like"/>
    <property type="match status" value="1"/>
</dbReference>
<organism evidence="4 5">
    <name type="scientific">Maricaulis virginensis</name>
    <dbReference type="NCBI Taxonomy" id="144022"/>
    <lineage>
        <taxon>Bacteria</taxon>
        <taxon>Pseudomonadati</taxon>
        <taxon>Pseudomonadota</taxon>
        <taxon>Alphaproteobacteria</taxon>
        <taxon>Maricaulales</taxon>
        <taxon>Maricaulaceae</taxon>
        <taxon>Maricaulis</taxon>
    </lineage>
</organism>
<dbReference type="Proteomes" id="UP001143486">
    <property type="component" value="Unassembled WGS sequence"/>
</dbReference>
<evidence type="ECO:0000313" key="4">
    <source>
        <dbReference type="EMBL" id="GLK51437.1"/>
    </source>
</evidence>
<evidence type="ECO:0000256" key="2">
    <source>
        <dbReference type="SAM" id="SignalP"/>
    </source>
</evidence>
<evidence type="ECO:0000313" key="5">
    <source>
        <dbReference type="Proteomes" id="UP001143486"/>
    </source>
</evidence>
<evidence type="ECO:0000256" key="1">
    <source>
        <dbReference type="ARBA" id="ARBA00022729"/>
    </source>
</evidence>
<sequence>MKRYLVSGVCLGAVLTAPVNAWQSGFEGRPYLEVGPTLLLTELEGEIDDLLLEDNVSLNAVSLRGGVGISEYLAIEADIAIGASGETLDETVSVYGIEGEFNGDVDVNYIAGVYVRGHVPVTDDGRLRLFARAGFVTSEIQAGGTVTAELDEAPTFTFFDTEFTLPGSYSATGTYTAERSGLVGGGGVEYQLNHAFFIRGEATYFGLEDAPTVAGTLTVGHRF</sequence>
<dbReference type="InterPro" id="IPR027385">
    <property type="entry name" value="Beta-barrel_OMP"/>
</dbReference>
<reference evidence="4" key="2">
    <citation type="submission" date="2023-01" db="EMBL/GenBank/DDBJ databases">
        <authorList>
            <person name="Sun Q."/>
            <person name="Evtushenko L."/>
        </authorList>
    </citation>
    <scope>NUCLEOTIDE SEQUENCE</scope>
    <source>
        <strain evidence="4">VKM B-1513</strain>
    </source>
</reference>
<reference evidence="4" key="1">
    <citation type="journal article" date="2014" name="Int. J. Syst. Evol. Microbiol.">
        <title>Complete genome sequence of Corynebacterium casei LMG S-19264T (=DSM 44701T), isolated from a smear-ripened cheese.</title>
        <authorList>
            <consortium name="US DOE Joint Genome Institute (JGI-PGF)"/>
            <person name="Walter F."/>
            <person name="Albersmeier A."/>
            <person name="Kalinowski J."/>
            <person name="Ruckert C."/>
        </authorList>
    </citation>
    <scope>NUCLEOTIDE SEQUENCE</scope>
    <source>
        <strain evidence="4">VKM B-1513</strain>
    </source>
</reference>
<feature type="signal peptide" evidence="2">
    <location>
        <begin position="1"/>
        <end position="21"/>
    </location>
</feature>
<dbReference type="AlphaFoldDB" id="A0A9W6IJF7"/>
<feature type="domain" description="Outer membrane protein beta-barrel" evidence="3">
    <location>
        <begin position="12"/>
        <end position="223"/>
    </location>
</feature>
<dbReference type="RefSeq" id="WP_271185818.1">
    <property type="nucleotide sequence ID" value="NZ_BSFE01000002.1"/>
</dbReference>
<name>A0A9W6IJF7_9PROT</name>
<feature type="chain" id="PRO_5040955161" description="Outer membrane protein beta-barrel domain-containing protein" evidence="2">
    <location>
        <begin position="22"/>
        <end position="223"/>
    </location>
</feature>
<protein>
    <recommendedName>
        <fullName evidence="3">Outer membrane protein beta-barrel domain-containing protein</fullName>
    </recommendedName>
</protein>
<keyword evidence="1 2" id="KW-0732">Signal</keyword>
<dbReference type="EMBL" id="BSFE01000002">
    <property type="protein sequence ID" value="GLK51437.1"/>
    <property type="molecule type" value="Genomic_DNA"/>
</dbReference>
<comment type="caution">
    <text evidence="4">The sequence shown here is derived from an EMBL/GenBank/DDBJ whole genome shotgun (WGS) entry which is preliminary data.</text>
</comment>
<gene>
    <name evidence="4" type="ORF">GCM10017621_09450</name>
</gene>
<dbReference type="Gene3D" id="2.40.160.20">
    <property type="match status" value="1"/>
</dbReference>
<dbReference type="InterPro" id="IPR011250">
    <property type="entry name" value="OMP/PagP_B-barrel"/>
</dbReference>
<dbReference type="Pfam" id="PF13505">
    <property type="entry name" value="OMP_b-brl"/>
    <property type="match status" value="1"/>
</dbReference>
<evidence type="ECO:0000259" key="3">
    <source>
        <dbReference type="Pfam" id="PF13505"/>
    </source>
</evidence>
<proteinExistence type="predicted"/>
<keyword evidence="5" id="KW-1185">Reference proteome</keyword>
<accession>A0A9W6IJF7</accession>